<dbReference type="SUPFAM" id="SSF88946">
    <property type="entry name" value="Sigma2 domain of RNA polymerase sigma factors"/>
    <property type="match status" value="1"/>
</dbReference>
<name>A0ABR7E459_9BACT</name>
<evidence type="ECO:0000256" key="2">
    <source>
        <dbReference type="ARBA" id="ARBA00023015"/>
    </source>
</evidence>
<dbReference type="Pfam" id="PF08281">
    <property type="entry name" value="Sigma70_r4_2"/>
    <property type="match status" value="1"/>
</dbReference>
<dbReference type="EMBL" id="JACOOI010000020">
    <property type="protein sequence ID" value="MBC5644561.1"/>
    <property type="molecule type" value="Genomic_DNA"/>
</dbReference>
<organism evidence="7 8">
    <name type="scientific">Parabacteroides segnis</name>
    <dbReference type="NCBI Taxonomy" id="2763058"/>
    <lineage>
        <taxon>Bacteria</taxon>
        <taxon>Pseudomonadati</taxon>
        <taxon>Bacteroidota</taxon>
        <taxon>Bacteroidia</taxon>
        <taxon>Bacteroidales</taxon>
        <taxon>Tannerellaceae</taxon>
        <taxon>Parabacteroides</taxon>
    </lineage>
</organism>
<dbReference type="InterPro" id="IPR013325">
    <property type="entry name" value="RNA_pol_sigma_r2"/>
</dbReference>
<keyword evidence="3" id="KW-0731">Sigma factor</keyword>
<dbReference type="InterPro" id="IPR036388">
    <property type="entry name" value="WH-like_DNA-bd_sf"/>
</dbReference>
<keyword evidence="8" id="KW-1185">Reference proteome</keyword>
<dbReference type="RefSeq" id="WP_186960430.1">
    <property type="nucleotide sequence ID" value="NZ_JACOOI010000020.1"/>
</dbReference>
<dbReference type="PANTHER" id="PTHR43133">
    <property type="entry name" value="RNA POLYMERASE ECF-TYPE SIGMA FACTO"/>
    <property type="match status" value="1"/>
</dbReference>
<keyword evidence="4" id="KW-0804">Transcription</keyword>
<evidence type="ECO:0000313" key="8">
    <source>
        <dbReference type="Proteomes" id="UP000644010"/>
    </source>
</evidence>
<dbReference type="InterPro" id="IPR014284">
    <property type="entry name" value="RNA_pol_sigma-70_dom"/>
</dbReference>
<dbReference type="InterPro" id="IPR013324">
    <property type="entry name" value="RNA_pol_sigma_r3/r4-like"/>
</dbReference>
<dbReference type="PANTHER" id="PTHR43133:SF46">
    <property type="entry name" value="RNA POLYMERASE SIGMA-70 FACTOR ECF SUBFAMILY"/>
    <property type="match status" value="1"/>
</dbReference>
<dbReference type="Gene3D" id="1.10.10.10">
    <property type="entry name" value="Winged helix-like DNA-binding domain superfamily/Winged helix DNA-binding domain"/>
    <property type="match status" value="1"/>
</dbReference>
<reference evidence="7 8" key="1">
    <citation type="submission" date="2020-08" db="EMBL/GenBank/DDBJ databases">
        <title>Genome public.</title>
        <authorList>
            <person name="Liu C."/>
            <person name="Sun Q."/>
        </authorList>
    </citation>
    <scope>NUCLEOTIDE SEQUENCE [LARGE SCALE GENOMIC DNA]</scope>
    <source>
        <strain evidence="7 8">BX2</strain>
    </source>
</reference>
<feature type="domain" description="RNA polymerase sigma factor 70 region 4 type 2" evidence="6">
    <location>
        <begin position="124"/>
        <end position="175"/>
    </location>
</feature>
<dbReference type="SUPFAM" id="SSF88659">
    <property type="entry name" value="Sigma3 and sigma4 domains of RNA polymerase sigma factors"/>
    <property type="match status" value="1"/>
</dbReference>
<sequence length="191" mass="22212">MRASGEKGKLKPQDEVELFKKIYVAYTPDLVATAARYVSMSVAEDLVQELFLKVWNQKLFLCVKASELRYFLFASLRNSCLDVLRHEEVKLGYIDYYKKNLEMEILSCSDQPFYYAEENNNLDALFREVNKLPPKCREIFLESYIDGKKSAEIAREKCISQRTVEAQLYKALKMLRSALTLLSLFFSLLSK</sequence>
<protein>
    <submittedName>
        <fullName evidence="7">RNA polymerase sigma-70 factor</fullName>
    </submittedName>
</protein>
<dbReference type="NCBIfam" id="TIGR02985">
    <property type="entry name" value="Sig70_bacteroi1"/>
    <property type="match status" value="1"/>
</dbReference>
<dbReference type="InterPro" id="IPR014327">
    <property type="entry name" value="RNA_pol_sigma70_bacteroid"/>
</dbReference>
<dbReference type="InterPro" id="IPR039425">
    <property type="entry name" value="RNA_pol_sigma-70-like"/>
</dbReference>
<feature type="domain" description="RNA polymerase sigma-70 region 2" evidence="5">
    <location>
        <begin position="23"/>
        <end position="87"/>
    </location>
</feature>
<evidence type="ECO:0000256" key="4">
    <source>
        <dbReference type="ARBA" id="ARBA00023163"/>
    </source>
</evidence>
<gene>
    <name evidence="7" type="ORF">H8S77_16910</name>
</gene>
<dbReference type="InterPro" id="IPR013249">
    <property type="entry name" value="RNA_pol_sigma70_r4_t2"/>
</dbReference>
<evidence type="ECO:0000313" key="7">
    <source>
        <dbReference type="EMBL" id="MBC5644561.1"/>
    </source>
</evidence>
<comment type="caution">
    <text evidence="7">The sequence shown here is derived from an EMBL/GenBank/DDBJ whole genome shotgun (WGS) entry which is preliminary data.</text>
</comment>
<dbReference type="Gene3D" id="1.10.1740.10">
    <property type="match status" value="1"/>
</dbReference>
<dbReference type="NCBIfam" id="TIGR02937">
    <property type="entry name" value="sigma70-ECF"/>
    <property type="match status" value="1"/>
</dbReference>
<evidence type="ECO:0000259" key="5">
    <source>
        <dbReference type="Pfam" id="PF04542"/>
    </source>
</evidence>
<keyword evidence="2" id="KW-0805">Transcription regulation</keyword>
<dbReference type="InterPro" id="IPR007627">
    <property type="entry name" value="RNA_pol_sigma70_r2"/>
</dbReference>
<dbReference type="Pfam" id="PF04542">
    <property type="entry name" value="Sigma70_r2"/>
    <property type="match status" value="1"/>
</dbReference>
<evidence type="ECO:0000256" key="1">
    <source>
        <dbReference type="ARBA" id="ARBA00010641"/>
    </source>
</evidence>
<proteinExistence type="inferred from homology"/>
<evidence type="ECO:0000256" key="3">
    <source>
        <dbReference type="ARBA" id="ARBA00023082"/>
    </source>
</evidence>
<dbReference type="Proteomes" id="UP000644010">
    <property type="component" value="Unassembled WGS sequence"/>
</dbReference>
<comment type="similarity">
    <text evidence="1">Belongs to the sigma-70 factor family. ECF subfamily.</text>
</comment>
<accession>A0ABR7E459</accession>
<evidence type="ECO:0000259" key="6">
    <source>
        <dbReference type="Pfam" id="PF08281"/>
    </source>
</evidence>